<protein>
    <submittedName>
        <fullName evidence="1">Uncharacterized protein</fullName>
    </submittedName>
</protein>
<organism evidence="1">
    <name type="scientific">marine sediment metagenome</name>
    <dbReference type="NCBI Taxonomy" id="412755"/>
    <lineage>
        <taxon>unclassified sequences</taxon>
        <taxon>metagenomes</taxon>
        <taxon>ecological metagenomes</taxon>
    </lineage>
</organism>
<dbReference type="AlphaFoldDB" id="X1DLU5"/>
<accession>X1DLU5</accession>
<comment type="caution">
    <text evidence="1">The sequence shown here is derived from an EMBL/GenBank/DDBJ whole genome shotgun (WGS) entry which is preliminary data.</text>
</comment>
<gene>
    <name evidence="1" type="ORF">S01H4_55838</name>
</gene>
<name>X1DLU5_9ZZZZ</name>
<evidence type="ECO:0000313" key="1">
    <source>
        <dbReference type="EMBL" id="GAH09255.1"/>
    </source>
</evidence>
<proteinExistence type="predicted"/>
<feature type="non-terminal residue" evidence="1">
    <location>
        <position position="38"/>
    </location>
</feature>
<reference evidence="1" key="1">
    <citation type="journal article" date="2014" name="Front. Microbiol.">
        <title>High frequency of phylogenetically diverse reductive dehalogenase-homologous genes in deep subseafloor sedimentary metagenomes.</title>
        <authorList>
            <person name="Kawai M."/>
            <person name="Futagami T."/>
            <person name="Toyoda A."/>
            <person name="Takaki Y."/>
            <person name="Nishi S."/>
            <person name="Hori S."/>
            <person name="Arai W."/>
            <person name="Tsubouchi T."/>
            <person name="Morono Y."/>
            <person name="Uchiyama I."/>
            <person name="Ito T."/>
            <person name="Fujiyama A."/>
            <person name="Inagaki F."/>
            <person name="Takami H."/>
        </authorList>
    </citation>
    <scope>NUCLEOTIDE SEQUENCE</scope>
    <source>
        <strain evidence="1">Expedition CK06-06</strain>
    </source>
</reference>
<sequence length="38" mass="4206">MHNAIFPGYVEQSRFITTNVYALEVDQIGCDLGDTSAE</sequence>
<dbReference type="EMBL" id="BART01032278">
    <property type="protein sequence ID" value="GAH09255.1"/>
    <property type="molecule type" value="Genomic_DNA"/>
</dbReference>